<feature type="transmembrane region" description="Helical" evidence="1">
    <location>
        <begin position="115"/>
        <end position="139"/>
    </location>
</feature>
<protein>
    <submittedName>
        <fullName evidence="2">Uncharacterized protein</fullName>
    </submittedName>
</protein>
<dbReference type="EMBL" id="PPEL01000039">
    <property type="protein sequence ID" value="PNV65251.1"/>
    <property type="molecule type" value="Genomic_DNA"/>
</dbReference>
<feature type="transmembrane region" description="Helical" evidence="1">
    <location>
        <begin position="481"/>
        <end position="503"/>
    </location>
</feature>
<dbReference type="RefSeq" id="WP_103262954.1">
    <property type="nucleotide sequence ID" value="NZ_PPEL01000039.1"/>
</dbReference>
<organism evidence="2 3">
    <name type="scientific">Rubneribacter badeniensis</name>
    <dbReference type="NCBI Taxonomy" id="2070688"/>
    <lineage>
        <taxon>Bacteria</taxon>
        <taxon>Bacillati</taxon>
        <taxon>Actinomycetota</taxon>
        <taxon>Coriobacteriia</taxon>
        <taxon>Eggerthellales</taxon>
        <taxon>Eggerthellaceae</taxon>
        <taxon>Rubneribacter</taxon>
    </lineage>
</organism>
<proteinExistence type="predicted"/>
<keyword evidence="3" id="KW-1185">Reference proteome</keyword>
<dbReference type="AlphaFoldDB" id="A0A2K2U4M8"/>
<feature type="transmembrane region" description="Helical" evidence="1">
    <location>
        <begin position="438"/>
        <end position="460"/>
    </location>
</feature>
<feature type="transmembrane region" description="Helical" evidence="1">
    <location>
        <begin position="410"/>
        <end position="432"/>
    </location>
</feature>
<reference evidence="2 3" key="1">
    <citation type="journal article" date="2018" name="Int. J. Syst. Evol. Microbiol.">
        <title>Rubneribacter badeniensis gen. nov., sp. nov. and Enteroscipio rubneri gen. nov., sp. nov., new members of the Eggerthellaceae isolated from human faeces.</title>
        <authorList>
            <person name="Danylec N."/>
            <person name="Gobl A."/>
            <person name="Stoll D.A."/>
            <person name="Hetzer B."/>
            <person name="Kulling S.E."/>
            <person name="Huch M."/>
        </authorList>
    </citation>
    <scope>NUCLEOTIDE SEQUENCE [LARGE SCALE GENOMIC DNA]</scope>
    <source>
        <strain evidence="2 3">ResAG-85</strain>
    </source>
</reference>
<name>A0A2K2U4M8_9ACTN</name>
<accession>A0A2K2U4M8</accession>
<feature type="transmembrane region" description="Helical" evidence="1">
    <location>
        <begin position="34"/>
        <end position="55"/>
    </location>
</feature>
<evidence type="ECO:0000256" key="1">
    <source>
        <dbReference type="SAM" id="Phobius"/>
    </source>
</evidence>
<gene>
    <name evidence="2" type="ORF">C2L80_07510</name>
</gene>
<feature type="transmembrane region" description="Helical" evidence="1">
    <location>
        <begin position="366"/>
        <end position="389"/>
    </location>
</feature>
<keyword evidence="1" id="KW-0812">Transmembrane</keyword>
<dbReference type="Proteomes" id="UP000236488">
    <property type="component" value="Unassembled WGS sequence"/>
</dbReference>
<feature type="transmembrane region" description="Helical" evidence="1">
    <location>
        <begin position="67"/>
        <end position="94"/>
    </location>
</feature>
<keyword evidence="1" id="KW-0472">Membrane</keyword>
<comment type="caution">
    <text evidence="2">The sequence shown here is derived from an EMBL/GenBank/DDBJ whole genome shotgun (WGS) entry which is preliminary data.</text>
</comment>
<feature type="transmembrane region" description="Helical" evidence="1">
    <location>
        <begin position="509"/>
        <end position="527"/>
    </location>
</feature>
<sequence length="533" mass="53048">MRSFLLLLKVQMLGLFGINKALHADAARAKRTLAVAAVAAVGVVALVAAYVASVAGSFAQAGLVDAIPLVAVLVASVAGAVAAFLKANGVLFAFKDYDLVMSLPVRTSAVVLSRIAPLYAMGAALGLLLVVPAFAVYAANAGAGLAAAVCAVLSALLAPLAPLAVAVVLAALVAAASARFKHAGVVAVVLTFALVIVLMAGYAHVIGQGGGSEQLVQLGAGQMAAFSSAYPPAAWAAAGIAQGDLASFGAFAAVNVLAAVVLAAVLVRLFVPVNSWLAAGRARGTFSFDAAHGGASRADASARSPWRAMFGKEARLLLATPIYLLNACMGNVLLVVGTAALAAASVAGALPLGDLPPEAVPLIGRLAPWALAFCVGVASTTTASVSLEGSARWIMLAAPVPARTVLAAKAALNLALALPSVAVGGVLVALALPLDPLALVAVFAVPLACALFSTYVGLALDALRPRYDWTTPYEPVKRGMPVFAVALGGVAIVMAGGAAAMFVGTPGSLALSAAVAIASMLVYRRVARMGLAA</sequence>
<evidence type="ECO:0000313" key="2">
    <source>
        <dbReference type="EMBL" id="PNV65251.1"/>
    </source>
</evidence>
<feature type="transmembrane region" description="Helical" evidence="1">
    <location>
        <begin position="145"/>
        <end position="173"/>
    </location>
</feature>
<keyword evidence="1" id="KW-1133">Transmembrane helix</keyword>
<feature type="transmembrane region" description="Helical" evidence="1">
    <location>
        <begin position="316"/>
        <end position="346"/>
    </location>
</feature>
<feature type="transmembrane region" description="Helical" evidence="1">
    <location>
        <begin position="185"/>
        <end position="205"/>
    </location>
</feature>
<feature type="transmembrane region" description="Helical" evidence="1">
    <location>
        <begin position="248"/>
        <end position="271"/>
    </location>
</feature>
<evidence type="ECO:0000313" key="3">
    <source>
        <dbReference type="Proteomes" id="UP000236488"/>
    </source>
</evidence>